<gene>
    <name evidence="2" type="ORF">L195_g060676</name>
</gene>
<evidence type="ECO:0000313" key="2">
    <source>
        <dbReference type="EMBL" id="PNX61463.1"/>
    </source>
</evidence>
<reference evidence="2 3" key="2">
    <citation type="journal article" date="2017" name="Front. Plant Sci.">
        <title>Gene Classification and Mining of Molecular Markers Useful in Red Clover (Trifolium pratense) Breeding.</title>
        <authorList>
            <person name="Istvanek J."/>
            <person name="Dluhosova J."/>
            <person name="Dluhos P."/>
            <person name="Patkova L."/>
            <person name="Nedelnik J."/>
            <person name="Repkova J."/>
        </authorList>
    </citation>
    <scope>NUCLEOTIDE SEQUENCE [LARGE SCALE GENOMIC DNA]</scope>
    <source>
        <strain evidence="3">cv. Tatra</strain>
        <tissue evidence="2">Young leaves</tissue>
    </source>
</reference>
<comment type="caution">
    <text evidence="2">The sequence shown here is derived from an EMBL/GenBank/DDBJ whole genome shotgun (WGS) entry which is preliminary data.</text>
</comment>
<protein>
    <submittedName>
        <fullName evidence="2">Uncharacterized protein</fullName>
    </submittedName>
</protein>
<dbReference type="EMBL" id="ASHM01141938">
    <property type="protein sequence ID" value="PNX61463.1"/>
    <property type="molecule type" value="Genomic_DNA"/>
</dbReference>
<feature type="non-terminal residue" evidence="2">
    <location>
        <position position="1"/>
    </location>
</feature>
<dbReference type="AlphaFoldDB" id="A0A2K3K593"/>
<evidence type="ECO:0000313" key="3">
    <source>
        <dbReference type="Proteomes" id="UP000236291"/>
    </source>
</evidence>
<organism evidence="2 3">
    <name type="scientific">Trifolium pratense</name>
    <name type="common">Red clover</name>
    <dbReference type="NCBI Taxonomy" id="57577"/>
    <lineage>
        <taxon>Eukaryota</taxon>
        <taxon>Viridiplantae</taxon>
        <taxon>Streptophyta</taxon>
        <taxon>Embryophyta</taxon>
        <taxon>Tracheophyta</taxon>
        <taxon>Spermatophyta</taxon>
        <taxon>Magnoliopsida</taxon>
        <taxon>eudicotyledons</taxon>
        <taxon>Gunneridae</taxon>
        <taxon>Pentapetalae</taxon>
        <taxon>rosids</taxon>
        <taxon>fabids</taxon>
        <taxon>Fabales</taxon>
        <taxon>Fabaceae</taxon>
        <taxon>Papilionoideae</taxon>
        <taxon>50 kb inversion clade</taxon>
        <taxon>NPAAA clade</taxon>
        <taxon>Hologalegina</taxon>
        <taxon>IRL clade</taxon>
        <taxon>Trifolieae</taxon>
        <taxon>Trifolium</taxon>
    </lineage>
</organism>
<evidence type="ECO:0000256" key="1">
    <source>
        <dbReference type="SAM" id="MobiDB-lite"/>
    </source>
</evidence>
<accession>A0A2K3K593</accession>
<dbReference type="Proteomes" id="UP000236291">
    <property type="component" value="Unassembled WGS sequence"/>
</dbReference>
<proteinExistence type="predicted"/>
<name>A0A2K3K593_TRIPR</name>
<reference evidence="2 3" key="1">
    <citation type="journal article" date="2014" name="Am. J. Bot.">
        <title>Genome assembly and annotation for red clover (Trifolium pratense; Fabaceae).</title>
        <authorList>
            <person name="Istvanek J."/>
            <person name="Jaros M."/>
            <person name="Krenek A."/>
            <person name="Repkova J."/>
        </authorList>
    </citation>
    <scope>NUCLEOTIDE SEQUENCE [LARGE SCALE GENOMIC DNA]</scope>
    <source>
        <strain evidence="3">cv. Tatra</strain>
        <tissue evidence="2">Young leaves</tissue>
    </source>
</reference>
<sequence length="42" mass="4554">VVAKPSLSEQVTTAAILRPSLSDHRPSQSDQLAVARQKLSMH</sequence>
<feature type="region of interest" description="Disordered" evidence="1">
    <location>
        <begin position="18"/>
        <end position="42"/>
    </location>
</feature>